<dbReference type="GO" id="GO:0005737">
    <property type="term" value="C:cytoplasm"/>
    <property type="evidence" value="ECO:0007669"/>
    <property type="project" value="TreeGrafter"/>
</dbReference>
<evidence type="ECO:0000256" key="3">
    <source>
        <dbReference type="ARBA" id="ARBA00022670"/>
    </source>
</evidence>
<dbReference type="Gene3D" id="1.20.58.860">
    <property type="match status" value="1"/>
</dbReference>
<feature type="site" description="Important for enzyme activity" evidence="11 12">
    <location>
        <position position="178"/>
    </location>
</feature>
<evidence type="ECO:0000256" key="2">
    <source>
        <dbReference type="ARBA" id="ARBA00009326"/>
    </source>
</evidence>
<dbReference type="InterPro" id="IPR036959">
    <property type="entry name" value="Peptidase_C12_UCH_sf"/>
</dbReference>
<reference evidence="16" key="1">
    <citation type="submission" date="2017-11" db="EMBL/GenBank/DDBJ databases">
        <title>The sensing device of the deep-sea amphipod.</title>
        <authorList>
            <person name="Kobayashi H."/>
            <person name="Nagahama T."/>
            <person name="Arai W."/>
            <person name="Sasagawa Y."/>
            <person name="Umeda M."/>
            <person name="Hayashi T."/>
            <person name="Nikaido I."/>
            <person name="Watanabe H."/>
            <person name="Oguri K."/>
            <person name="Kitazato H."/>
            <person name="Fujioka K."/>
            <person name="Kido Y."/>
            <person name="Takami H."/>
        </authorList>
    </citation>
    <scope>NUCLEOTIDE SEQUENCE</scope>
    <source>
        <tissue evidence="16">Whole body</tissue>
    </source>
</reference>
<comment type="similarity">
    <text evidence="2 9 12 13">Belongs to the peptidase C12 family.</text>
</comment>
<feature type="domain" description="UCH catalytic" evidence="14">
    <location>
        <begin position="6"/>
        <end position="225"/>
    </location>
</feature>
<dbReference type="GO" id="GO:0016579">
    <property type="term" value="P:protein deubiquitination"/>
    <property type="evidence" value="ECO:0007669"/>
    <property type="project" value="InterPro"/>
</dbReference>
<dbReference type="FunFam" id="3.40.532.10:FF:000009">
    <property type="entry name" value="Ubiquitin carboxyl-terminal hydrolase"/>
    <property type="match status" value="1"/>
</dbReference>
<dbReference type="GO" id="GO:0004843">
    <property type="term" value="F:cysteine-type deubiquitinase activity"/>
    <property type="evidence" value="ECO:0007669"/>
    <property type="project" value="UniProtKB-UniRule"/>
</dbReference>
<comment type="catalytic activity">
    <reaction evidence="1 9 12 13">
        <text>Thiol-dependent hydrolysis of ester, thioester, amide, peptide and isopeptide bonds formed by the C-terminal Gly of ubiquitin (a 76-residue protein attached to proteins as an intracellular targeting signal).</text>
        <dbReference type="EC" id="3.4.19.12"/>
    </reaction>
</comment>
<dbReference type="SUPFAM" id="SSF54001">
    <property type="entry name" value="Cysteine proteinases"/>
    <property type="match status" value="1"/>
</dbReference>
<keyword evidence="3 9" id="KW-0645">Protease</keyword>
<sequence>MSEAGNWCLIESDPGVFTDLILKFGVEGVQVEEIWSLDEDAFTNLRPVHGLIFLFKWQSVDSKPDTSTVASNPPSSLFFAKQIINNACATQAVLSVLLNTTHEHLKLGSSLSEFKEFTLAFDPHLKGLALSNCDIIRNVHNSFARQTLFEFDQTNATKDDVFHFISYVPHAGRLYELDGLQDGPIDLGEIVEGQDWLGKVQPIIQQRMLKYNTGEIHFNLMALVSDRKMLLEQEISSLEKSSTESSVSEISRLRGCLADEEAKRARWKVENIRRQHNYLPLIVNMLQMLAEQGKLIPLYQTAKQTAINKAARQAKAKSKAT</sequence>
<dbReference type="EMBL" id="IACF01001926">
    <property type="protein sequence ID" value="LAB67600.1"/>
    <property type="molecule type" value="mRNA"/>
</dbReference>
<evidence type="ECO:0000256" key="12">
    <source>
        <dbReference type="PROSITE-ProRule" id="PRU01393"/>
    </source>
</evidence>
<dbReference type="InterPro" id="IPR038765">
    <property type="entry name" value="Papain-like_cys_pep_sf"/>
</dbReference>
<protein>
    <recommendedName>
        <fullName evidence="9 13">Ubiquitin carboxyl-terminal hydrolase</fullName>
        <ecNumber evidence="9 13">3.4.19.12</ecNumber>
    </recommendedName>
</protein>
<evidence type="ECO:0000256" key="5">
    <source>
        <dbReference type="ARBA" id="ARBA00022801"/>
    </source>
</evidence>
<evidence type="ECO:0000256" key="4">
    <source>
        <dbReference type="ARBA" id="ARBA00022786"/>
    </source>
</evidence>
<proteinExistence type="evidence at transcript level"/>
<evidence type="ECO:0000256" key="8">
    <source>
        <dbReference type="ARBA" id="ARBA00049710"/>
    </source>
</evidence>
<dbReference type="CDD" id="cd09617">
    <property type="entry name" value="Peptidase_C12_UCH37_BAP1"/>
    <property type="match status" value="1"/>
</dbReference>
<feature type="active site" description="Nucleophile" evidence="10 12">
    <location>
        <position position="88"/>
    </location>
</feature>
<evidence type="ECO:0000256" key="6">
    <source>
        <dbReference type="ARBA" id="ARBA00022807"/>
    </source>
</evidence>
<evidence type="ECO:0000256" key="11">
    <source>
        <dbReference type="PIRSR" id="PIRSR038120-2"/>
    </source>
</evidence>
<dbReference type="EMBL" id="IACT01001904">
    <property type="protein sequence ID" value="LAC21222.1"/>
    <property type="molecule type" value="mRNA"/>
</dbReference>
<evidence type="ECO:0000313" key="15">
    <source>
        <dbReference type="EMBL" id="LAB67600.1"/>
    </source>
</evidence>
<dbReference type="Gene3D" id="3.40.532.10">
    <property type="entry name" value="Peptidase C12, ubiquitin carboxyl-terminal hydrolase"/>
    <property type="match status" value="1"/>
</dbReference>
<keyword evidence="6 9" id="KW-0788">Thiol protease</keyword>
<evidence type="ECO:0000256" key="13">
    <source>
        <dbReference type="RuleBase" id="RU361215"/>
    </source>
</evidence>
<evidence type="ECO:0000259" key="14">
    <source>
        <dbReference type="PROSITE" id="PS52048"/>
    </source>
</evidence>
<dbReference type="PANTHER" id="PTHR10589">
    <property type="entry name" value="UBIQUITIN CARBOXYL-TERMINAL HYDROLASE"/>
    <property type="match status" value="1"/>
</dbReference>
<dbReference type="PROSITE" id="PS52048">
    <property type="entry name" value="UCH_DOMAIN"/>
    <property type="match status" value="1"/>
</dbReference>
<dbReference type="Pfam" id="PF01088">
    <property type="entry name" value="Peptidase_C12"/>
    <property type="match status" value="1"/>
</dbReference>
<keyword evidence="4 9" id="KW-0833">Ubl conjugation pathway</keyword>
<feature type="active site" description="Proton donor" evidence="10 12">
    <location>
        <position position="163"/>
    </location>
</feature>
<evidence type="ECO:0000256" key="9">
    <source>
        <dbReference type="PIRNR" id="PIRNR038120"/>
    </source>
</evidence>
<dbReference type="PRINTS" id="PR00707">
    <property type="entry name" value="UBCTHYDRLASE"/>
</dbReference>
<dbReference type="PANTHER" id="PTHR10589:SF16">
    <property type="entry name" value="UBIQUITIN CARBOXYL-TERMINAL HYDROLASE ISOZYME L5"/>
    <property type="match status" value="1"/>
</dbReference>
<comment type="subunit">
    <text evidence="8">Catalytic component of the polycomb repressive deubiquitinase (PR-DUB) complex, at least composed of caly/calypso, Asx and sba (MBD5/6 homolog). The PR-DUB complex associates with nucleosomes to mediate deubiquitination of histone H2AK118ub1 substrates; the association requires the positively charged C-terminal tail of caly, probably due to direct binding of DNA. Interacts (via ULD domain) with Asx (via DEUBAD domain); the interaction produces a stable heterodimer with a composite binding site for ubiquitin. Homodimerizes (via coiled-coil hinge-region between the UCH and ULD domains) to mediate assembly of 2 copies of the caly-Asx heterodimer into a bisymmetric tetramer; dimerization enhances PR-DUB association with nucleosomes.</text>
</comment>
<evidence type="ECO:0000256" key="10">
    <source>
        <dbReference type="PIRSR" id="PIRSR038120-1"/>
    </source>
</evidence>
<comment type="function">
    <text evidence="7">Catalytic component of the polycomb repressive deubiquitinase (PR-DUB) complex, a complex that specifically mediates deubiquitination of histone H2A monoubiquitinated at 'Lys-119' (H2AK118ub1). Mediates bisymmetric organization of the PR-DUB complex and is involved in association with nucleosomes to mediate deubiquitination. Does not deubiquitinate monoubiquitinated histone H2B. Required to maintain the transcriptionally repressive state of homeotic genes throughout development. The PR-DUB complex has weak or no activity toward 'Lys-48'- and 'Lys-63'-linked polyubiquitin chains. Polycomb group (PcG) protein.</text>
</comment>
<dbReference type="GO" id="GO:0006511">
    <property type="term" value="P:ubiquitin-dependent protein catabolic process"/>
    <property type="evidence" value="ECO:0007669"/>
    <property type="project" value="UniProtKB-UniRule"/>
</dbReference>
<dbReference type="InterPro" id="IPR017390">
    <property type="entry name" value="Ubiquitinyl_hydrolase_UCH37"/>
</dbReference>
<dbReference type="EC" id="3.4.19.12" evidence="9 13"/>
<dbReference type="PROSITE" id="PS52049">
    <property type="entry name" value="ULD"/>
    <property type="match status" value="1"/>
</dbReference>
<evidence type="ECO:0000256" key="1">
    <source>
        <dbReference type="ARBA" id="ARBA00000707"/>
    </source>
</evidence>
<accession>A0A2P2I149</accession>
<dbReference type="AlphaFoldDB" id="A0A2P2I149"/>
<organism evidence="15">
    <name type="scientific">Hirondellea gigas</name>
    <dbReference type="NCBI Taxonomy" id="1518452"/>
    <lineage>
        <taxon>Eukaryota</taxon>
        <taxon>Metazoa</taxon>
        <taxon>Ecdysozoa</taxon>
        <taxon>Arthropoda</taxon>
        <taxon>Crustacea</taxon>
        <taxon>Multicrustacea</taxon>
        <taxon>Malacostraca</taxon>
        <taxon>Eumalacostraca</taxon>
        <taxon>Peracarida</taxon>
        <taxon>Amphipoda</taxon>
        <taxon>Amphilochidea</taxon>
        <taxon>Lysianassida</taxon>
        <taxon>Lysianassidira</taxon>
        <taxon>Lysianassoidea</taxon>
        <taxon>Lysianassidae</taxon>
        <taxon>Hirondellea</taxon>
    </lineage>
</organism>
<name>A0A2P2I149_9CRUS</name>
<reference evidence="15" key="2">
    <citation type="journal article" date="2018" name="Biosci. Biotechnol. Biochem.">
        <title>Polysaccharide hydrolase of the hadal zone amphipods Hirondellea gigas.</title>
        <authorList>
            <person name="Kobayashi H."/>
            <person name="Nagahama T."/>
            <person name="Arai W."/>
            <person name="Sasagawa Y."/>
            <person name="Umeda M."/>
            <person name="Hayashi T."/>
            <person name="Nikaido I."/>
            <person name="Watanabe H."/>
            <person name="Oguri K."/>
            <person name="Kitazato H."/>
            <person name="Fujioka K."/>
            <person name="Kido Y."/>
            <person name="Takami H."/>
        </authorList>
    </citation>
    <scope>NUCLEOTIDE SEQUENCE</scope>
    <source>
        <tissue evidence="15">Whole body</tissue>
    </source>
</reference>
<dbReference type="InterPro" id="IPR001578">
    <property type="entry name" value="Peptidase_C12_UCH"/>
</dbReference>
<evidence type="ECO:0000313" key="16">
    <source>
        <dbReference type="EMBL" id="LAC21222.1"/>
    </source>
</evidence>
<dbReference type="Pfam" id="PF18031">
    <property type="entry name" value="UCH_C"/>
    <property type="match status" value="1"/>
</dbReference>
<keyword evidence="5 9" id="KW-0378">Hydrolase</keyword>
<dbReference type="InterPro" id="IPR041507">
    <property type="entry name" value="UCH_C"/>
</dbReference>
<dbReference type="PIRSF" id="PIRSF038120">
    <property type="entry name" value="Ubiquitinyl_hydrolase_UCH37"/>
    <property type="match status" value="1"/>
</dbReference>
<evidence type="ECO:0000256" key="7">
    <source>
        <dbReference type="ARBA" id="ARBA00046227"/>
    </source>
</evidence>
<feature type="site" description="Transition state stabilizer" evidence="12">
    <location>
        <position position="82"/>
    </location>
</feature>